<dbReference type="InterPro" id="IPR011989">
    <property type="entry name" value="ARM-like"/>
</dbReference>
<organism evidence="1 2">
    <name type="scientific">Sphingomonas kyeonggiensis</name>
    <dbReference type="NCBI Taxonomy" id="1268553"/>
    <lineage>
        <taxon>Bacteria</taxon>
        <taxon>Pseudomonadati</taxon>
        <taxon>Pseudomonadota</taxon>
        <taxon>Alphaproteobacteria</taxon>
        <taxon>Sphingomonadales</taxon>
        <taxon>Sphingomonadaceae</taxon>
        <taxon>Sphingomonas</taxon>
    </lineage>
</organism>
<dbReference type="RefSeq" id="WP_260395910.1">
    <property type="nucleotide sequence ID" value="NZ_JACHLN010000001.1"/>
</dbReference>
<dbReference type="AlphaFoldDB" id="A0A7W7NRL1"/>
<dbReference type="Gene3D" id="1.25.10.10">
    <property type="entry name" value="Leucine-rich Repeat Variant"/>
    <property type="match status" value="1"/>
</dbReference>
<evidence type="ECO:0000313" key="1">
    <source>
        <dbReference type="EMBL" id="MBB4837917.1"/>
    </source>
</evidence>
<sequence length="142" mass="15172">MLKAILAEEQALADDANLEQVIALTRDADASNRDWATMLLAQEEIDTPAVREALFHAASDEEDVIRGEAMLGLAIRDPEIALPLVQEALGGESVCAPMLEAALLCAHPSLIGDLRIWAEPSDMPLLDDLAGEALAACEKITN</sequence>
<comment type="caution">
    <text evidence="1">The sequence shown here is derived from an EMBL/GenBank/DDBJ whole genome shotgun (WGS) entry which is preliminary data.</text>
</comment>
<name>A0A7W7NRL1_9SPHN</name>
<proteinExistence type="predicted"/>
<dbReference type="SUPFAM" id="SSF48371">
    <property type="entry name" value="ARM repeat"/>
    <property type="match status" value="1"/>
</dbReference>
<reference evidence="1 2" key="1">
    <citation type="submission" date="2020-08" db="EMBL/GenBank/DDBJ databases">
        <title>Functional genomics of gut bacteria from endangered species of beetles.</title>
        <authorList>
            <person name="Carlos-Shanley C."/>
        </authorList>
    </citation>
    <scope>NUCLEOTIDE SEQUENCE [LARGE SCALE GENOMIC DNA]</scope>
    <source>
        <strain evidence="1 2">S00224</strain>
    </source>
</reference>
<protein>
    <submittedName>
        <fullName evidence="1">HEAT repeat protein</fullName>
    </submittedName>
</protein>
<dbReference type="Proteomes" id="UP000575241">
    <property type="component" value="Unassembled WGS sequence"/>
</dbReference>
<keyword evidence="2" id="KW-1185">Reference proteome</keyword>
<accession>A0A7W7NRL1</accession>
<dbReference type="InterPro" id="IPR016024">
    <property type="entry name" value="ARM-type_fold"/>
</dbReference>
<gene>
    <name evidence="1" type="ORF">HNP52_000968</name>
</gene>
<dbReference type="EMBL" id="JACHLN010000001">
    <property type="protein sequence ID" value="MBB4837917.1"/>
    <property type="molecule type" value="Genomic_DNA"/>
</dbReference>
<evidence type="ECO:0000313" key="2">
    <source>
        <dbReference type="Proteomes" id="UP000575241"/>
    </source>
</evidence>
<dbReference type="Pfam" id="PF13646">
    <property type="entry name" value="HEAT_2"/>
    <property type="match status" value="1"/>
</dbReference>